<evidence type="ECO:0000256" key="2">
    <source>
        <dbReference type="ARBA" id="ARBA00024446"/>
    </source>
</evidence>
<sequence length="228" mass="25029">MQALGFIETKGFLAAIEAADAMLKAANVSLIEKTKVGGGLVAVTVTGDVAAVKAAVDAGVAAVERIDSATLVTCHVIPRPHDELSDIFGGETPDDPNGKSVESEAELVEPEEPVEPQEPVETKELVTSNEPNIGLKEEPSLKEEILTEDSTEESSDKQETVENIKRETVDLWRQDGLKKTMKKLEDMKVTELRTLAREYPEFSIAGREISKANKAMLLEEFKKYYRQK</sequence>
<feature type="compositionally biased region" description="Basic and acidic residues" evidence="4">
    <location>
        <begin position="135"/>
        <end position="145"/>
    </location>
</feature>
<dbReference type="eggNOG" id="COG4577">
    <property type="taxonomic scope" value="Bacteria"/>
</dbReference>
<dbReference type="AlphaFoldDB" id="A9KPE0"/>
<dbReference type="CDD" id="cd07045">
    <property type="entry name" value="BMC_CcmK_like"/>
    <property type="match status" value="1"/>
</dbReference>
<dbReference type="OrthoDB" id="9812608at2"/>
<comment type="subcellular location">
    <subcellularLocation>
        <location evidence="1">Bacterial microcompartment</location>
    </subcellularLocation>
</comment>
<dbReference type="KEGG" id="cpy:Cphy_1427"/>
<proteinExistence type="inferred from homology"/>
<dbReference type="Pfam" id="PF00936">
    <property type="entry name" value="BMC"/>
    <property type="match status" value="1"/>
</dbReference>
<dbReference type="SMART" id="SM00877">
    <property type="entry name" value="BMC"/>
    <property type="match status" value="1"/>
</dbReference>
<keyword evidence="2" id="KW-1283">Bacterial microcompartment</keyword>
<feature type="domain" description="BMC circularly permuted" evidence="6">
    <location>
        <begin position="1"/>
        <end position="75"/>
    </location>
</feature>
<organism evidence="7 8">
    <name type="scientific">Lachnoclostridium phytofermentans (strain ATCC 700394 / DSM 18823 / ISDg)</name>
    <name type="common">Clostridium phytofermentans</name>
    <dbReference type="NCBI Taxonomy" id="357809"/>
    <lineage>
        <taxon>Bacteria</taxon>
        <taxon>Bacillati</taxon>
        <taxon>Bacillota</taxon>
        <taxon>Clostridia</taxon>
        <taxon>Lachnospirales</taxon>
        <taxon>Lachnospiraceae</taxon>
    </lineage>
</organism>
<dbReference type="Gene3D" id="3.30.70.1710">
    <property type="match status" value="1"/>
</dbReference>
<dbReference type="SUPFAM" id="SSF143414">
    <property type="entry name" value="CcmK-like"/>
    <property type="match status" value="1"/>
</dbReference>
<dbReference type="InterPro" id="IPR044872">
    <property type="entry name" value="CcmK/CsoS1_BMC"/>
</dbReference>
<feature type="compositionally biased region" description="Acidic residues" evidence="4">
    <location>
        <begin position="103"/>
        <end position="115"/>
    </location>
</feature>
<feature type="region of interest" description="Disordered" evidence="4">
    <location>
        <begin position="84"/>
        <end position="163"/>
    </location>
</feature>
<feature type="compositionally biased region" description="Basic and acidic residues" evidence="4">
    <location>
        <begin position="154"/>
        <end position="163"/>
    </location>
</feature>
<evidence type="ECO:0000259" key="6">
    <source>
        <dbReference type="PROSITE" id="PS51931"/>
    </source>
</evidence>
<dbReference type="HOGENOM" id="CLU_064903_0_0_9"/>
<evidence type="ECO:0000259" key="5">
    <source>
        <dbReference type="PROSITE" id="PS51930"/>
    </source>
</evidence>
<name>A9KPE0_LACP7</name>
<feature type="domain" description="BMC" evidence="5">
    <location>
        <begin position="3"/>
        <end position="89"/>
    </location>
</feature>
<evidence type="ECO:0000313" key="8">
    <source>
        <dbReference type="Proteomes" id="UP000000370"/>
    </source>
</evidence>
<dbReference type="InterPro" id="IPR000249">
    <property type="entry name" value="BMC_dom"/>
</dbReference>
<dbReference type="EMBL" id="CP000885">
    <property type="protein sequence ID" value="ABX41802.1"/>
    <property type="molecule type" value="Genomic_DNA"/>
</dbReference>
<protein>
    <submittedName>
        <fullName evidence="7">Microcompartments protein</fullName>
    </submittedName>
</protein>
<keyword evidence="8" id="KW-1185">Reference proteome</keyword>
<gene>
    <name evidence="7" type="ordered locus">Cphy_1427</name>
</gene>
<reference evidence="8" key="1">
    <citation type="submission" date="2007-11" db="EMBL/GenBank/DDBJ databases">
        <title>Complete genome sequence of Clostridium phytofermentans ISDg.</title>
        <authorList>
            <person name="Leschine S.B."/>
            <person name="Warnick T.A."/>
            <person name="Blanchard J.L."/>
            <person name="Schnell D.J."/>
            <person name="Petit E.L."/>
            <person name="LaTouf W.G."/>
            <person name="Copeland A."/>
            <person name="Lucas S."/>
            <person name="Lapidus A."/>
            <person name="Barry K."/>
            <person name="Glavina del Rio T."/>
            <person name="Dalin E."/>
            <person name="Tice H."/>
            <person name="Pitluck S."/>
            <person name="Kiss H."/>
            <person name="Brettin T."/>
            <person name="Bruce D."/>
            <person name="Detter J.C."/>
            <person name="Han C."/>
            <person name="Kuske C."/>
            <person name="Schmutz J."/>
            <person name="Larimer F."/>
            <person name="Land M."/>
            <person name="Hauser L."/>
            <person name="Kyrpides N."/>
            <person name="Kim E.A."/>
            <person name="Richardson P."/>
        </authorList>
    </citation>
    <scope>NUCLEOTIDE SEQUENCE [LARGE SCALE GENOMIC DNA]</scope>
    <source>
        <strain evidence="8">ATCC 700394 / DSM 18823 / ISDg</strain>
    </source>
</reference>
<comment type="similarity">
    <text evidence="3">Belongs to the bacterial microcompartments protein family.</text>
</comment>
<dbReference type="STRING" id="357809.Cphy_1427"/>
<accession>A9KPE0</accession>
<dbReference type="Proteomes" id="UP000000370">
    <property type="component" value="Chromosome"/>
</dbReference>
<dbReference type="PROSITE" id="PS51931">
    <property type="entry name" value="BMC_CP"/>
    <property type="match status" value="1"/>
</dbReference>
<dbReference type="RefSeq" id="WP_012199456.1">
    <property type="nucleotide sequence ID" value="NC_010001.1"/>
</dbReference>
<dbReference type="GO" id="GO:0031469">
    <property type="term" value="C:bacterial microcompartment"/>
    <property type="evidence" value="ECO:0007669"/>
    <property type="project" value="UniProtKB-SubCell"/>
</dbReference>
<evidence type="ECO:0000256" key="1">
    <source>
        <dbReference type="ARBA" id="ARBA00024322"/>
    </source>
</evidence>
<dbReference type="PANTHER" id="PTHR33941:SF11">
    <property type="entry name" value="BACTERIAL MICROCOMPARTMENT SHELL PROTEIN PDUJ"/>
    <property type="match status" value="1"/>
</dbReference>
<dbReference type="PROSITE" id="PS51930">
    <property type="entry name" value="BMC_2"/>
    <property type="match status" value="1"/>
</dbReference>
<dbReference type="InterPro" id="IPR044870">
    <property type="entry name" value="BMC_CP"/>
</dbReference>
<evidence type="ECO:0000256" key="3">
    <source>
        <dbReference type="PROSITE-ProRule" id="PRU01278"/>
    </source>
</evidence>
<dbReference type="PANTHER" id="PTHR33941">
    <property type="entry name" value="PROPANEDIOL UTILIZATION PROTEIN PDUA"/>
    <property type="match status" value="1"/>
</dbReference>
<evidence type="ECO:0000256" key="4">
    <source>
        <dbReference type="SAM" id="MobiDB-lite"/>
    </source>
</evidence>
<dbReference type="InterPro" id="IPR050575">
    <property type="entry name" value="BMC_shell"/>
</dbReference>
<dbReference type="InterPro" id="IPR037233">
    <property type="entry name" value="CcmK-like_sf"/>
</dbReference>
<evidence type="ECO:0000313" key="7">
    <source>
        <dbReference type="EMBL" id="ABX41802.1"/>
    </source>
</evidence>